<dbReference type="EMBL" id="JARQZJ010000128">
    <property type="protein sequence ID" value="KAK9891345.1"/>
    <property type="molecule type" value="Genomic_DNA"/>
</dbReference>
<dbReference type="GO" id="GO:0003724">
    <property type="term" value="F:RNA helicase activity"/>
    <property type="evidence" value="ECO:0007669"/>
    <property type="project" value="UniProtKB-EC"/>
</dbReference>
<dbReference type="AlphaFoldDB" id="A0AAW1VCH4"/>
<feature type="short sequence motif" description="Q motif" evidence="9">
    <location>
        <begin position="129"/>
        <end position="157"/>
    </location>
</feature>
<dbReference type="InterPro" id="IPR027417">
    <property type="entry name" value="P-loop_NTPase"/>
</dbReference>
<reference evidence="13 14" key="1">
    <citation type="submission" date="2023-03" db="EMBL/GenBank/DDBJ databases">
        <title>Genome insight into feeding habits of ladybird beetles.</title>
        <authorList>
            <person name="Li H.-S."/>
            <person name="Huang Y.-H."/>
            <person name="Pang H."/>
        </authorList>
    </citation>
    <scope>NUCLEOTIDE SEQUENCE [LARGE SCALE GENOMIC DNA]</scope>
    <source>
        <strain evidence="13">SYSU_2023b</strain>
        <tissue evidence="13">Whole body</tissue>
    </source>
</reference>
<dbReference type="Pfam" id="PF00270">
    <property type="entry name" value="DEAD"/>
    <property type="match status" value="1"/>
</dbReference>
<dbReference type="PROSITE" id="PS51195">
    <property type="entry name" value="Q_MOTIF"/>
    <property type="match status" value="1"/>
</dbReference>
<comment type="similarity">
    <text evidence="7">Belongs to the DEAD box helicase family. DDX52/ROK1 subfamily.</text>
</comment>
<evidence type="ECO:0000259" key="11">
    <source>
        <dbReference type="PROSITE" id="PS51192"/>
    </source>
</evidence>
<comment type="catalytic activity">
    <reaction evidence="8">
        <text>ATP + H2O = ADP + phosphate + H(+)</text>
        <dbReference type="Rhea" id="RHEA:13065"/>
        <dbReference type="ChEBI" id="CHEBI:15377"/>
        <dbReference type="ChEBI" id="CHEBI:15378"/>
        <dbReference type="ChEBI" id="CHEBI:30616"/>
        <dbReference type="ChEBI" id="CHEBI:43474"/>
        <dbReference type="ChEBI" id="CHEBI:456216"/>
        <dbReference type="EC" id="3.6.4.13"/>
    </reaction>
</comment>
<evidence type="ECO:0000256" key="9">
    <source>
        <dbReference type="PROSITE-ProRule" id="PRU00552"/>
    </source>
</evidence>
<dbReference type="InterPro" id="IPR050079">
    <property type="entry name" value="DEAD_box_RNA_helicase"/>
</dbReference>
<proteinExistence type="inferred from homology"/>
<dbReference type="GO" id="GO:0005524">
    <property type="term" value="F:ATP binding"/>
    <property type="evidence" value="ECO:0007669"/>
    <property type="project" value="UniProtKB-KW"/>
</dbReference>
<dbReference type="InterPro" id="IPR014001">
    <property type="entry name" value="Helicase_ATP-bd"/>
</dbReference>
<feature type="region of interest" description="Disordered" evidence="10">
    <location>
        <begin position="46"/>
        <end position="73"/>
    </location>
</feature>
<evidence type="ECO:0000256" key="10">
    <source>
        <dbReference type="SAM" id="MobiDB-lite"/>
    </source>
</evidence>
<keyword evidence="2" id="KW-0547">Nucleotide-binding</keyword>
<keyword evidence="14" id="KW-1185">Reference proteome</keyword>
<dbReference type="GO" id="GO:0003723">
    <property type="term" value="F:RNA binding"/>
    <property type="evidence" value="ECO:0007669"/>
    <property type="project" value="UniProtKB-KW"/>
</dbReference>
<keyword evidence="4" id="KW-0347">Helicase</keyword>
<dbReference type="PROSITE" id="PS51192">
    <property type="entry name" value="HELICASE_ATP_BIND_1"/>
    <property type="match status" value="1"/>
</dbReference>
<organism evidence="13 14">
    <name type="scientific">Henosepilachna vigintioctopunctata</name>
    <dbReference type="NCBI Taxonomy" id="420089"/>
    <lineage>
        <taxon>Eukaryota</taxon>
        <taxon>Metazoa</taxon>
        <taxon>Ecdysozoa</taxon>
        <taxon>Arthropoda</taxon>
        <taxon>Hexapoda</taxon>
        <taxon>Insecta</taxon>
        <taxon>Pterygota</taxon>
        <taxon>Neoptera</taxon>
        <taxon>Endopterygota</taxon>
        <taxon>Coleoptera</taxon>
        <taxon>Polyphaga</taxon>
        <taxon>Cucujiformia</taxon>
        <taxon>Coccinelloidea</taxon>
        <taxon>Coccinellidae</taxon>
        <taxon>Epilachninae</taxon>
        <taxon>Epilachnini</taxon>
        <taxon>Henosepilachna</taxon>
    </lineage>
</organism>
<dbReference type="InterPro" id="IPR011545">
    <property type="entry name" value="DEAD/DEAH_box_helicase_dom"/>
</dbReference>
<gene>
    <name evidence="13" type="ORF">WA026_014585</name>
</gene>
<evidence type="ECO:0000256" key="5">
    <source>
        <dbReference type="ARBA" id="ARBA00022840"/>
    </source>
</evidence>
<keyword evidence="5" id="KW-0067">ATP-binding</keyword>
<comment type="caution">
    <text evidence="13">The sequence shown here is derived from an EMBL/GenBank/DDBJ whole genome shotgun (WGS) entry which is preliminary data.</text>
</comment>
<evidence type="ECO:0000256" key="3">
    <source>
        <dbReference type="ARBA" id="ARBA00022801"/>
    </source>
</evidence>
<feature type="domain" description="Helicase ATP-binding" evidence="11">
    <location>
        <begin position="160"/>
        <end position="231"/>
    </location>
</feature>
<evidence type="ECO:0000256" key="8">
    <source>
        <dbReference type="ARBA" id="ARBA00047984"/>
    </source>
</evidence>
<evidence type="ECO:0000256" key="2">
    <source>
        <dbReference type="ARBA" id="ARBA00022741"/>
    </source>
</evidence>
<keyword evidence="6" id="KW-0694">RNA-binding</keyword>
<feature type="domain" description="DEAD-box RNA helicase Q" evidence="12">
    <location>
        <begin position="129"/>
        <end position="157"/>
    </location>
</feature>
<name>A0AAW1VCH4_9CUCU</name>
<evidence type="ECO:0000313" key="13">
    <source>
        <dbReference type="EMBL" id="KAK9891345.1"/>
    </source>
</evidence>
<dbReference type="EC" id="3.6.4.13" evidence="1"/>
<sequence length="231" mass="25899">MDAYDIFKKLSKGVKFSKSNNRILSKKAGQTVKLEPLKVEVDSVSINGDISSQNPTEQNSTQNSSDNNITILSSSNIGNVNKAKKRKHGEESEMQCQRKKKLLEIEKINHYRNVEGISVVGKNVPEPAYTFDHFKIDADILENLKKCGYEDPTPIQKQAVPIMLEEQQILACAPTGSGKTAAFLVPIIQQLRGPQKQGFRSVILCPTRELAKQTQRECVRLSEGRNLRYIL</sequence>
<dbReference type="PANTHER" id="PTHR47959">
    <property type="entry name" value="ATP-DEPENDENT RNA HELICASE RHLE-RELATED"/>
    <property type="match status" value="1"/>
</dbReference>
<dbReference type="PANTHER" id="PTHR47959:SF15">
    <property type="entry name" value="RNA HELICASE"/>
    <property type="match status" value="1"/>
</dbReference>
<keyword evidence="3" id="KW-0378">Hydrolase</keyword>
<dbReference type="GO" id="GO:0005829">
    <property type="term" value="C:cytosol"/>
    <property type="evidence" value="ECO:0007669"/>
    <property type="project" value="TreeGrafter"/>
</dbReference>
<dbReference type="InterPro" id="IPR014014">
    <property type="entry name" value="RNA_helicase_DEAD_Q_motif"/>
</dbReference>
<evidence type="ECO:0000256" key="7">
    <source>
        <dbReference type="ARBA" id="ARBA00024355"/>
    </source>
</evidence>
<evidence type="ECO:0000256" key="4">
    <source>
        <dbReference type="ARBA" id="ARBA00022806"/>
    </source>
</evidence>
<dbReference type="Gene3D" id="3.40.50.300">
    <property type="entry name" value="P-loop containing nucleotide triphosphate hydrolases"/>
    <property type="match status" value="1"/>
</dbReference>
<evidence type="ECO:0000256" key="1">
    <source>
        <dbReference type="ARBA" id="ARBA00012552"/>
    </source>
</evidence>
<evidence type="ECO:0000256" key="6">
    <source>
        <dbReference type="ARBA" id="ARBA00022884"/>
    </source>
</evidence>
<dbReference type="Proteomes" id="UP001431783">
    <property type="component" value="Unassembled WGS sequence"/>
</dbReference>
<evidence type="ECO:0000313" key="14">
    <source>
        <dbReference type="Proteomes" id="UP001431783"/>
    </source>
</evidence>
<dbReference type="SUPFAM" id="SSF52540">
    <property type="entry name" value="P-loop containing nucleoside triphosphate hydrolases"/>
    <property type="match status" value="1"/>
</dbReference>
<protein>
    <recommendedName>
        <fullName evidence="1">RNA helicase</fullName>
        <ecNumber evidence="1">3.6.4.13</ecNumber>
    </recommendedName>
</protein>
<dbReference type="GO" id="GO:0016787">
    <property type="term" value="F:hydrolase activity"/>
    <property type="evidence" value="ECO:0007669"/>
    <property type="project" value="UniProtKB-KW"/>
</dbReference>
<accession>A0AAW1VCH4</accession>
<evidence type="ECO:0000259" key="12">
    <source>
        <dbReference type="PROSITE" id="PS51195"/>
    </source>
</evidence>